<evidence type="ECO:0008006" key="4">
    <source>
        <dbReference type="Google" id="ProtNLM"/>
    </source>
</evidence>
<sequence>MFILSKFLNLVKQYTNHIFLSICIALVAIISFNLGKINALHQTPIKISEGANIYKAVSGNTPQITVQKGISATSKPQPSDTRVVASKNSNPKKYHFTWCSGAKRIKPENQIWFNTAKEAEAKGYVLAGNCQP</sequence>
<comment type="caution">
    <text evidence="2">The sequence shown here is derived from an EMBL/GenBank/DDBJ whole genome shotgun (WGS) entry which is preliminary data.</text>
</comment>
<evidence type="ECO:0000256" key="1">
    <source>
        <dbReference type="SAM" id="Phobius"/>
    </source>
</evidence>
<evidence type="ECO:0000313" key="3">
    <source>
        <dbReference type="Proteomes" id="UP000033903"/>
    </source>
</evidence>
<feature type="transmembrane region" description="Helical" evidence="1">
    <location>
        <begin position="14"/>
        <end position="34"/>
    </location>
</feature>
<dbReference type="SUPFAM" id="SSF57884">
    <property type="entry name" value="Ada DNA repair protein, N-terminal domain (N-Ada 10)"/>
    <property type="match status" value="1"/>
</dbReference>
<dbReference type="AlphaFoldDB" id="A0A0G0VNN0"/>
<keyword evidence="1" id="KW-0812">Transmembrane</keyword>
<dbReference type="InterPro" id="IPR035451">
    <property type="entry name" value="Ada-like_dom_sf"/>
</dbReference>
<dbReference type="Gene3D" id="3.40.10.10">
    <property type="entry name" value="DNA Methylphosphotriester Repair Domain"/>
    <property type="match status" value="1"/>
</dbReference>
<accession>A0A0G0VNN0</accession>
<reference evidence="2 3" key="1">
    <citation type="journal article" date="2015" name="Nature">
        <title>rRNA introns, odd ribosomes, and small enigmatic genomes across a large radiation of phyla.</title>
        <authorList>
            <person name="Brown C.T."/>
            <person name="Hug L.A."/>
            <person name="Thomas B.C."/>
            <person name="Sharon I."/>
            <person name="Castelle C.J."/>
            <person name="Singh A."/>
            <person name="Wilkins M.J."/>
            <person name="Williams K.H."/>
            <person name="Banfield J.F."/>
        </authorList>
    </citation>
    <scope>NUCLEOTIDE SEQUENCE [LARGE SCALE GENOMIC DNA]</scope>
</reference>
<keyword evidence="1" id="KW-1133">Transmembrane helix</keyword>
<dbReference type="Proteomes" id="UP000033903">
    <property type="component" value="Unassembled WGS sequence"/>
</dbReference>
<gene>
    <name evidence="2" type="ORF">UU54_C0008G0009</name>
</gene>
<name>A0A0G0VNN0_9BACT</name>
<keyword evidence="1" id="KW-0472">Membrane</keyword>
<organism evidence="2 3">
    <name type="scientific">Candidatus Yanofskybacteria bacterium GW2011_GWA2_41_22</name>
    <dbReference type="NCBI Taxonomy" id="1619023"/>
    <lineage>
        <taxon>Bacteria</taxon>
        <taxon>Candidatus Yanofskyibacteriota</taxon>
    </lineage>
</organism>
<evidence type="ECO:0000313" key="2">
    <source>
        <dbReference type="EMBL" id="KKS01237.1"/>
    </source>
</evidence>
<protein>
    <recommendedName>
        <fullName evidence="4">Endonuclease I</fullName>
    </recommendedName>
</protein>
<proteinExistence type="predicted"/>
<dbReference type="EMBL" id="LCBA01000008">
    <property type="protein sequence ID" value="KKS01237.1"/>
    <property type="molecule type" value="Genomic_DNA"/>
</dbReference>